<feature type="transmembrane region" description="Helical" evidence="2">
    <location>
        <begin position="208"/>
        <end position="228"/>
    </location>
</feature>
<feature type="transmembrane region" description="Helical" evidence="2">
    <location>
        <begin position="158"/>
        <end position="174"/>
    </location>
</feature>
<keyword evidence="2" id="KW-0472">Membrane</keyword>
<dbReference type="InterPro" id="IPR052901">
    <property type="entry name" value="Bact_TGase-like"/>
</dbReference>
<feature type="transmembrane region" description="Helical" evidence="2">
    <location>
        <begin position="72"/>
        <end position="98"/>
    </location>
</feature>
<evidence type="ECO:0000313" key="4">
    <source>
        <dbReference type="EMBL" id="GAA5340464.1"/>
    </source>
</evidence>
<accession>A0ABP9U2Q6</accession>
<feature type="region of interest" description="Disordered" evidence="1">
    <location>
        <begin position="676"/>
        <end position="732"/>
    </location>
</feature>
<reference evidence="4 5" key="1">
    <citation type="submission" date="2024-02" db="EMBL/GenBank/DDBJ databases">
        <title>Characterization of antibiotic resistant novel bacterial strains and their environmental applications.</title>
        <authorList>
            <person name="Manzoor S."/>
            <person name="Abbas S."/>
            <person name="Arshad M."/>
            <person name="Li W.J."/>
            <person name="Ahmed I."/>
        </authorList>
    </citation>
    <scope>NUCLEOTIDE SEQUENCE [LARGE SCALE GENOMIC DNA]</scope>
    <source>
        <strain evidence="4 5">KACC 15558</strain>
    </source>
</reference>
<sequence>MTADVSQTTETRASTWLESLSVLLAMMLTAIGISAVFADFDWLPSVLIAVVLIVAVGAIFRSIGGLRSTGTAVIAQCIVGVIAVLVLCAPQTLLFGVIPTGSSFVAVMDLLSSGVSDLYSSTPPAASTPGFTTMLTIAFTLITILIDGLVSDLRAPKVSGVLLLVLWMIPVFFAPAEVQWWHVAAILAAFLLLMLSPYFPATKWRGGLTALVAGAIAVVLGIGLPTILPTVPTLPDRASNNQGDLTVTNPFLDLRSDLGDRSDATLFSYTTSAADPEPIRLTSINSFDGQTWAPTPFGLDQFAIAAEGLPWPQGLPRNRNFNEERIDVTIGDDYDQQYLPTPYAPQQPTGLNRRWIYDEKSLTIVGNGERSAGQKYSMDYLSIDPAVEDLQSAAPVNASDFETELEVPASLPSSVRQTAEDVTAGANNQWEAAVLLQAYFRSGEFEYSLDAPEEASGDAISDFLSEKKGYCVQFSSAMTIMARTMGIPARIGVGFGAGDKSGDGFEVSMQDSHAWPELYFDGVGWVRFEPTPGGPAGAPPAWTLADGSTGNSEEETEETASPTEEPTETAAESAPAETEEPTTAATDTAAQPAAADYSTIVWALVIAVAILLLLAIPAIWRAILRSRRTGSPVDVEAVWTEIRALATDYGQSLDPSRTLRHDELVLAGGPALADPVARSSAGGADRPAGTDAASAGAASADGRDTDGRVPAAAAATGSENSPSGSGEAPRSASALGLDALRRPVPSGPAAGRGADTALAGFIDALEAKRYGTQPVDLSPAEARAVVDEVQTDLSEHATPGARIRAKIWPASIFNPPK</sequence>
<dbReference type="Pfam" id="PF01841">
    <property type="entry name" value="Transglut_core"/>
    <property type="match status" value="1"/>
</dbReference>
<dbReference type="Proteomes" id="UP001498935">
    <property type="component" value="Unassembled WGS sequence"/>
</dbReference>
<gene>
    <name evidence="4" type="ORF">KACC15558_15040</name>
</gene>
<keyword evidence="2" id="KW-0812">Transmembrane</keyword>
<protein>
    <recommendedName>
        <fullName evidence="3">Transglutaminase-like domain-containing protein</fullName>
    </recommendedName>
</protein>
<keyword evidence="2" id="KW-1133">Transmembrane helix</keyword>
<dbReference type="InterPro" id="IPR038765">
    <property type="entry name" value="Papain-like_cys_pep_sf"/>
</dbReference>
<feature type="transmembrane region" description="Helical" evidence="2">
    <location>
        <begin position="600"/>
        <end position="620"/>
    </location>
</feature>
<evidence type="ECO:0000313" key="5">
    <source>
        <dbReference type="Proteomes" id="UP001498935"/>
    </source>
</evidence>
<feature type="domain" description="Transglutaminase-like" evidence="3">
    <location>
        <begin position="463"/>
        <end position="532"/>
    </location>
</feature>
<name>A0ABP9U2Q6_9MICO</name>
<feature type="compositionally biased region" description="Low complexity" evidence="1">
    <location>
        <begin position="559"/>
        <end position="590"/>
    </location>
</feature>
<organism evidence="4 5">
    <name type="scientific">Brevibacterium ammoniilyticum</name>
    <dbReference type="NCBI Taxonomy" id="1046555"/>
    <lineage>
        <taxon>Bacteria</taxon>
        <taxon>Bacillati</taxon>
        <taxon>Actinomycetota</taxon>
        <taxon>Actinomycetes</taxon>
        <taxon>Micrococcales</taxon>
        <taxon>Brevibacteriaceae</taxon>
        <taxon>Brevibacterium</taxon>
    </lineage>
</organism>
<feature type="transmembrane region" description="Helical" evidence="2">
    <location>
        <begin position="126"/>
        <end position="146"/>
    </location>
</feature>
<evidence type="ECO:0000256" key="2">
    <source>
        <dbReference type="SAM" id="Phobius"/>
    </source>
</evidence>
<dbReference type="SMART" id="SM00460">
    <property type="entry name" value="TGc"/>
    <property type="match status" value="1"/>
</dbReference>
<dbReference type="Pfam" id="PF11992">
    <property type="entry name" value="TgpA_N"/>
    <property type="match status" value="1"/>
</dbReference>
<evidence type="ECO:0000256" key="1">
    <source>
        <dbReference type="SAM" id="MobiDB-lite"/>
    </source>
</evidence>
<dbReference type="PANTHER" id="PTHR42736">
    <property type="entry name" value="PROTEIN-GLUTAMINE GAMMA-GLUTAMYLTRANSFERASE"/>
    <property type="match status" value="1"/>
</dbReference>
<feature type="compositionally biased region" description="Low complexity" evidence="1">
    <location>
        <begin position="689"/>
        <end position="700"/>
    </location>
</feature>
<dbReference type="SUPFAM" id="SSF54001">
    <property type="entry name" value="Cysteine proteinases"/>
    <property type="match status" value="1"/>
</dbReference>
<dbReference type="InterPro" id="IPR002931">
    <property type="entry name" value="Transglutaminase-like"/>
</dbReference>
<dbReference type="PANTHER" id="PTHR42736:SF1">
    <property type="entry name" value="PROTEIN-GLUTAMINE GAMMA-GLUTAMYLTRANSFERASE"/>
    <property type="match status" value="1"/>
</dbReference>
<feature type="transmembrane region" description="Helical" evidence="2">
    <location>
        <begin position="16"/>
        <end position="36"/>
    </location>
</feature>
<comment type="caution">
    <text evidence="4">The sequence shown here is derived from an EMBL/GenBank/DDBJ whole genome shotgun (WGS) entry which is preliminary data.</text>
</comment>
<feature type="transmembrane region" description="Helical" evidence="2">
    <location>
        <begin position="42"/>
        <end position="60"/>
    </location>
</feature>
<keyword evidence="5" id="KW-1185">Reference proteome</keyword>
<feature type="transmembrane region" description="Helical" evidence="2">
    <location>
        <begin position="180"/>
        <end position="201"/>
    </location>
</feature>
<feature type="region of interest" description="Disordered" evidence="1">
    <location>
        <begin position="530"/>
        <end position="590"/>
    </location>
</feature>
<dbReference type="EMBL" id="BAABNP010000005">
    <property type="protein sequence ID" value="GAA5340464.1"/>
    <property type="molecule type" value="Genomic_DNA"/>
</dbReference>
<evidence type="ECO:0000259" key="3">
    <source>
        <dbReference type="SMART" id="SM00460"/>
    </source>
</evidence>
<proteinExistence type="predicted"/>
<dbReference type="Gene3D" id="3.10.620.30">
    <property type="match status" value="1"/>
</dbReference>
<dbReference type="InterPro" id="IPR021878">
    <property type="entry name" value="TgpA_N"/>
</dbReference>